<name>A0A7W6MXS1_9BACT</name>
<dbReference type="EMBL" id="JACIES010000002">
    <property type="protein sequence ID" value="MBB4025146.1"/>
    <property type="molecule type" value="Genomic_DNA"/>
</dbReference>
<keyword evidence="3" id="KW-1185">Reference proteome</keyword>
<evidence type="ECO:0000313" key="2">
    <source>
        <dbReference type="EMBL" id="MBB4025146.1"/>
    </source>
</evidence>
<proteinExistence type="predicted"/>
<dbReference type="Proteomes" id="UP000546007">
    <property type="component" value="Unassembled WGS sequence"/>
</dbReference>
<sequence length="54" mass="6435">MLSINVRLLICKYTSFSANTIFFSIFFVARSRLNISYLVLLYEIVMKFVIYMIK</sequence>
<reference evidence="2 3" key="1">
    <citation type="submission" date="2020-08" db="EMBL/GenBank/DDBJ databases">
        <title>Genomic Encyclopedia of Type Strains, Phase IV (KMG-IV): sequencing the most valuable type-strain genomes for metagenomic binning, comparative biology and taxonomic classification.</title>
        <authorList>
            <person name="Goeker M."/>
        </authorList>
    </citation>
    <scope>NUCLEOTIDE SEQUENCE [LARGE SCALE GENOMIC DNA]</scope>
    <source>
        <strain evidence="2 3">DSM 105721</strain>
    </source>
</reference>
<organism evidence="2 3">
    <name type="scientific">Butyricimonas faecihominis</name>
    <dbReference type="NCBI Taxonomy" id="1472416"/>
    <lineage>
        <taxon>Bacteria</taxon>
        <taxon>Pseudomonadati</taxon>
        <taxon>Bacteroidota</taxon>
        <taxon>Bacteroidia</taxon>
        <taxon>Bacteroidales</taxon>
        <taxon>Odoribacteraceae</taxon>
        <taxon>Butyricimonas</taxon>
    </lineage>
</organism>
<comment type="caution">
    <text evidence="2">The sequence shown here is derived from an EMBL/GenBank/DDBJ whole genome shotgun (WGS) entry which is preliminary data.</text>
</comment>
<keyword evidence="1" id="KW-1133">Transmembrane helix</keyword>
<keyword evidence="1" id="KW-0472">Membrane</keyword>
<protein>
    <submittedName>
        <fullName evidence="2">Uncharacterized protein</fullName>
    </submittedName>
</protein>
<gene>
    <name evidence="2" type="ORF">GGR14_000918</name>
</gene>
<dbReference type="AlphaFoldDB" id="A0A7W6MXS1"/>
<feature type="transmembrane region" description="Helical" evidence="1">
    <location>
        <begin position="35"/>
        <end position="53"/>
    </location>
</feature>
<evidence type="ECO:0000313" key="3">
    <source>
        <dbReference type="Proteomes" id="UP000546007"/>
    </source>
</evidence>
<accession>A0A7W6MXS1</accession>
<feature type="transmembrane region" description="Helical" evidence="1">
    <location>
        <begin position="9"/>
        <end position="29"/>
    </location>
</feature>
<keyword evidence="1" id="KW-0812">Transmembrane</keyword>
<evidence type="ECO:0000256" key="1">
    <source>
        <dbReference type="SAM" id="Phobius"/>
    </source>
</evidence>